<organism evidence="7 8">
    <name type="scientific">Nitrospirillum viridazoti CBAmc</name>
    <dbReference type="NCBI Taxonomy" id="1441467"/>
    <lineage>
        <taxon>Bacteria</taxon>
        <taxon>Pseudomonadati</taxon>
        <taxon>Pseudomonadota</taxon>
        <taxon>Alphaproteobacteria</taxon>
        <taxon>Rhodospirillales</taxon>
        <taxon>Azospirillaceae</taxon>
        <taxon>Nitrospirillum</taxon>
        <taxon>Nitrospirillum viridazoti</taxon>
    </lineage>
</organism>
<dbReference type="AlphaFoldDB" id="A0A248K1S6"/>
<evidence type="ECO:0000256" key="5">
    <source>
        <dbReference type="SAM" id="Phobius"/>
    </source>
</evidence>
<feature type="transmembrane region" description="Helical" evidence="5">
    <location>
        <begin position="111"/>
        <end position="132"/>
    </location>
</feature>
<feature type="transmembrane region" description="Helical" evidence="5">
    <location>
        <begin position="33"/>
        <end position="54"/>
    </location>
</feature>
<keyword evidence="4 5" id="KW-0472">Membrane</keyword>
<gene>
    <name evidence="7" type="ORF">Y958_28005</name>
</gene>
<name>A0A248K1S6_9PROT</name>
<protein>
    <recommendedName>
        <fullName evidence="6">GtrA/DPMS transmembrane domain-containing protein</fullName>
    </recommendedName>
</protein>
<evidence type="ECO:0000256" key="4">
    <source>
        <dbReference type="ARBA" id="ARBA00023136"/>
    </source>
</evidence>
<dbReference type="RefSeq" id="WP_088875292.1">
    <property type="nucleotide sequence ID" value="NZ_CP022112.1"/>
</dbReference>
<dbReference type="GO" id="GO:0016020">
    <property type="term" value="C:membrane"/>
    <property type="evidence" value="ECO:0007669"/>
    <property type="project" value="UniProtKB-SubCell"/>
</dbReference>
<comment type="subcellular location">
    <subcellularLocation>
        <location evidence="1">Membrane</location>
        <topology evidence="1">Multi-pass membrane protein</topology>
    </subcellularLocation>
</comment>
<dbReference type="GO" id="GO:0000271">
    <property type="term" value="P:polysaccharide biosynthetic process"/>
    <property type="evidence" value="ECO:0007669"/>
    <property type="project" value="InterPro"/>
</dbReference>
<dbReference type="EMBL" id="CP022112">
    <property type="protein sequence ID" value="ASG24892.1"/>
    <property type="molecule type" value="Genomic_DNA"/>
</dbReference>
<keyword evidence="3 5" id="KW-1133">Transmembrane helix</keyword>
<reference evidence="7 8" key="1">
    <citation type="submission" date="2017-06" db="EMBL/GenBank/DDBJ databases">
        <title>Complete genome sequence of Nitrospirillum amazonense strain CBAmC, an endophytic nitrogen-fixing and plant growth-promoting bacterium, isolated from sugarcane.</title>
        <authorList>
            <person name="Schwab S."/>
            <person name="dos Santos Teixeira K.R."/>
            <person name="Simoes Araujo J.L."/>
            <person name="Soares Vidal M."/>
            <person name="Borges de Freitas H.R."/>
            <person name="Rivello Crivelaro A.L."/>
            <person name="Bueno de Camargo Nunes A."/>
            <person name="dos Santos C.M."/>
            <person name="Palmeira da Silva Rosa D."/>
            <person name="da Silva Padilha D."/>
            <person name="da Silva E."/>
            <person name="Araujo Terra L."/>
            <person name="Soares Mendes V."/>
            <person name="Farinelli L."/>
            <person name="Magalhaes Cruz L."/>
            <person name="Baldani J.I."/>
        </authorList>
    </citation>
    <scope>NUCLEOTIDE SEQUENCE [LARGE SCALE GENOMIC DNA]</scope>
    <source>
        <strain evidence="7 8">CBAmC</strain>
    </source>
</reference>
<feature type="transmembrane region" description="Helical" evidence="5">
    <location>
        <begin position="66"/>
        <end position="91"/>
    </location>
</feature>
<evidence type="ECO:0000256" key="1">
    <source>
        <dbReference type="ARBA" id="ARBA00004141"/>
    </source>
</evidence>
<evidence type="ECO:0000256" key="2">
    <source>
        <dbReference type="ARBA" id="ARBA00022692"/>
    </source>
</evidence>
<accession>A0A248K1S6</accession>
<evidence type="ECO:0000313" key="8">
    <source>
        <dbReference type="Proteomes" id="UP000197153"/>
    </source>
</evidence>
<evidence type="ECO:0000256" key="3">
    <source>
        <dbReference type="ARBA" id="ARBA00022989"/>
    </source>
</evidence>
<dbReference type="Pfam" id="PF04138">
    <property type="entry name" value="GtrA_DPMS_TM"/>
    <property type="match status" value="1"/>
</dbReference>
<dbReference type="Proteomes" id="UP000197153">
    <property type="component" value="Chromosome 3"/>
</dbReference>
<sequence>MFLLFGGSAALVSLVTGKLLYDYQQLVKLPYQLAIFLAAVAGMFVSFAMNYAFNYKFNGRSIWGQFLTFAWMSLIGMGLSAILAEIALIILEWINIDFSSLLRIKGITNKFVAHIISIAIVTIYSYAAHTYFSFNVGIRSRVQSWLCSRAT</sequence>
<evidence type="ECO:0000313" key="7">
    <source>
        <dbReference type="EMBL" id="ASG24892.1"/>
    </source>
</evidence>
<dbReference type="KEGG" id="nao:Y958_28005"/>
<keyword evidence="8" id="KW-1185">Reference proteome</keyword>
<feature type="domain" description="GtrA/DPMS transmembrane" evidence="6">
    <location>
        <begin position="2"/>
        <end position="134"/>
    </location>
</feature>
<dbReference type="InterPro" id="IPR007267">
    <property type="entry name" value="GtrA_DPMS_TM"/>
</dbReference>
<evidence type="ECO:0000259" key="6">
    <source>
        <dbReference type="Pfam" id="PF04138"/>
    </source>
</evidence>
<proteinExistence type="predicted"/>
<keyword evidence="2 5" id="KW-0812">Transmembrane</keyword>